<evidence type="ECO:0000313" key="2">
    <source>
        <dbReference type="EMBL" id="EYC11442.1"/>
    </source>
</evidence>
<reference evidence="3" key="1">
    <citation type="journal article" date="2015" name="Nat. Genet.">
        <title>The genome and transcriptome of the zoonotic hookworm Ancylostoma ceylanicum identify infection-specific gene families.</title>
        <authorList>
            <person name="Schwarz E.M."/>
            <person name="Hu Y."/>
            <person name="Antoshechkin I."/>
            <person name="Miller M.M."/>
            <person name="Sternberg P.W."/>
            <person name="Aroian R.V."/>
        </authorList>
    </citation>
    <scope>NUCLEOTIDE SEQUENCE</scope>
    <source>
        <strain evidence="3">HY135</strain>
    </source>
</reference>
<comment type="caution">
    <text evidence="2">The sequence shown here is derived from an EMBL/GenBank/DDBJ whole genome shotgun (WGS) entry which is preliminary data.</text>
</comment>
<accession>A0A016U9B4</accession>
<feature type="transmembrane region" description="Helical" evidence="1">
    <location>
        <begin position="232"/>
        <end position="250"/>
    </location>
</feature>
<keyword evidence="1" id="KW-1133">Transmembrane helix</keyword>
<name>A0A016U9B4_9BILA</name>
<feature type="transmembrane region" description="Helical" evidence="1">
    <location>
        <begin position="26"/>
        <end position="50"/>
    </location>
</feature>
<feature type="transmembrane region" description="Helical" evidence="1">
    <location>
        <begin position="141"/>
        <end position="164"/>
    </location>
</feature>
<dbReference type="SUPFAM" id="SSF81321">
    <property type="entry name" value="Family A G protein-coupled receptor-like"/>
    <property type="match status" value="1"/>
</dbReference>
<proteinExistence type="predicted"/>
<dbReference type="PANTHER" id="PTHR23021">
    <property type="entry name" value="SERPENTINE RECEPTOR, CLASS T"/>
    <property type="match status" value="1"/>
</dbReference>
<gene>
    <name evidence="2" type="primary">Acey_s0050.g1915</name>
    <name evidence="2" type="ORF">Y032_0050g1915</name>
</gene>
<feature type="transmembrane region" description="Helical" evidence="1">
    <location>
        <begin position="62"/>
        <end position="87"/>
    </location>
</feature>
<evidence type="ECO:0008006" key="4">
    <source>
        <dbReference type="Google" id="ProtNLM"/>
    </source>
</evidence>
<feature type="transmembrane region" description="Helical" evidence="1">
    <location>
        <begin position="99"/>
        <end position="120"/>
    </location>
</feature>
<dbReference type="EMBL" id="JARK01001386">
    <property type="protein sequence ID" value="EYC11442.1"/>
    <property type="molecule type" value="Genomic_DNA"/>
</dbReference>
<keyword evidence="1" id="KW-0812">Transmembrane</keyword>
<organism evidence="2 3">
    <name type="scientific">Ancylostoma ceylanicum</name>
    <dbReference type="NCBI Taxonomy" id="53326"/>
    <lineage>
        <taxon>Eukaryota</taxon>
        <taxon>Metazoa</taxon>
        <taxon>Ecdysozoa</taxon>
        <taxon>Nematoda</taxon>
        <taxon>Chromadorea</taxon>
        <taxon>Rhabditida</taxon>
        <taxon>Rhabditina</taxon>
        <taxon>Rhabditomorpha</taxon>
        <taxon>Strongyloidea</taxon>
        <taxon>Ancylostomatidae</taxon>
        <taxon>Ancylostomatinae</taxon>
        <taxon>Ancylostoma</taxon>
    </lineage>
</organism>
<dbReference type="PANTHER" id="PTHR23021:SF82">
    <property type="entry name" value="G PROTEIN-COUPLED RECEPTOR"/>
    <property type="match status" value="1"/>
</dbReference>
<keyword evidence="3" id="KW-1185">Reference proteome</keyword>
<protein>
    <recommendedName>
        <fullName evidence="4">G-protein coupled receptors family 1 profile domain-containing protein</fullName>
    </recommendedName>
</protein>
<dbReference type="AlphaFoldDB" id="A0A016U9B4"/>
<dbReference type="OrthoDB" id="5802741at2759"/>
<evidence type="ECO:0000313" key="3">
    <source>
        <dbReference type="Proteomes" id="UP000024635"/>
    </source>
</evidence>
<dbReference type="Gene3D" id="1.20.1070.10">
    <property type="entry name" value="Rhodopsin 7-helix transmembrane proteins"/>
    <property type="match status" value="1"/>
</dbReference>
<keyword evidence="1" id="KW-0472">Membrane</keyword>
<dbReference type="CDD" id="cd00637">
    <property type="entry name" value="7tm_classA_rhodopsin-like"/>
    <property type="match status" value="1"/>
</dbReference>
<sequence>MDVTVGEYNVAKNIASNGGRTLVTDIIVGSCMILISFACTTAYSFVLAAIWRDDELMRMPTYRFMFILGIFDVLQCIPHFITGIFTICQSVFHPFLAKSLSILGTPCYVAYCVITVILSLNRFLVVVSPKYNETLFSAPVVYTWYIIIFLSWLAFAVLLSSPWATLVYSPENYSWTYDFNLPLSSSVQKSAMTLELACVAIFGFFYIYTLIVLYSTRKRFATNSKIRSELKILVQCIVIAVYTAVMNILWHQSQGLPSNLWFMMALNFMWVLNSGVYPIIYFIVNRTIRSRIVSTSKTIVTPSRAQT</sequence>
<dbReference type="Proteomes" id="UP000024635">
    <property type="component" value="Unassembled WGS sequence"/>
</dbReference>
<feature type="transmembrane region" description="Helical" evidence="1">
    <location>
        <begin position="191"/>
        <end position="211"/>
    </location>
</feature>
<dbReference type="InterPro" id="IPR019425">
    <property type="entry name" value="7TM_GPCR_serpentine_rcpt_Srt"/>
</dbReference>
<evidence type="ECO:0000256" key="1">
    <source>
        <dbReference type="SAM" id="Phobius"/>
    </source>
</evidence>
<feature type="transmembrane region" description="Helical" evidence="1">
    <location>
        <begin position="262"/>
        <end position="284"/>
    </location>
</feature>
<dbReference type="Pfam" id="PF10321">
    <property type="entry name" value="7TM_GPCR_Srt"/>
    <property type="match status" value="1"/>
</dbReference>